<evidence type="ECO:0000313" key="1">
    <source>
        <dbReference type="EMBL" id="MEQ2186534.1"/>
    </source>
</evidence>
<sequence>MVTCSMLEVPHCRLIRVDQPLKWFDLQFPSNRCNLRVQTYSNSQALTEPENSASYCFTVKPDPTSSCTVTLTYEKRQKDISVSASYLLKMFGSRYREYVTFLPAHGTRWYTIFFSDKELA</sequence>
<dbReference type="Proteomes" id="UP001476798">
    <property type="component" value="Unassembled WGS sequence"/>
</dbReference>
<comment type="caution">
    <text evidence="1">The sequence shown here is derived from an EMBL/GenBank/DDBJ whole genome shotgun (WGS) entry which is preliminary data.</text>
</comment>
<protein>
    <submittedName>
        <fullName evidence="1">Uncharacterized protein</fullName>
    </submittedName>
</protein>
<organism evidence="1 2">
    <name type="scientific">Goodea atripinnis</name>
    <dbReference type="NCBI Taxonomy" id="208336"/>
    <lineage>
        <taxon>Eukaryota</taxon>
        <taxon>Metazoa</taxon>
        <taxon>Chordata</taxon>
        <taxon>Craniata</taxon>
        <taxon>Vertebrata</taxon>
        <taxon>Euteleostomi</taxon>
        <taxon>Actinopterygii</taxon>
        <taxon>Neopterygii</taxon>
        <taxon>Teleostei</taxon>
        <taxon>Neoteleostei</taxon>
        <taxon>Acanthomorphata</taxon>
        <taxon>Ovalentaria</taxon>
        <taxon>Atherinomorphae</taxon>
        <taxon>Cyprinodontiformes</taxon>
        <taxon>Goodeidae</taxon>
        <taxon>Goodea</taxon>
    </lineage>
</organism>
<proteinExistence type="predicted"/>
<gene>
    <name evidence="1" type="ORF">GOODEAATRI_029592</name>
</gene>
<accession>A0ABV0PSR1</accession>
<reference evidence="1 2" key="1">
    <citation type="submission" date="2021-06" db="EMBL/GenBank/DDBJ databases">
        <authorList>
            <person name="Palmer J.M."/>
        </authorList>
    </citation>
    <scope>NUCLEOTIDE SEQUENCE [LARGE SCALE GENOMIC DNA]</scope>
    <source>
        <strain evidence="1 2">GA_2019</strain>
        <tissue evidence="1">Muscle</tissue>
    </source>
</reference>
<dbReference type="EMBL" id="JAHRIO010084385">
    <property type="protein sequence ID" value="MEQ2186534.1"/>
    <property type="molecule type" value="Genomic_DNA"/>
</dbReference>
<evidence type="ECO:0000313" key="2">
    <source>
        <dbReference type="Proteomes" id="UP001476798"/>
    </source>
</evidence>
<name>A0ABV0PSR1_9TELE</name>
<keyword evidence="2" id="KW-1185">Reference proteome</keyword>